<dbReference type="Proteomes" id="UP000009131">
    <property type="component" value="Unassembled WGS sequence"/>
</dbReference>
<keyword evidence="1" id="KW-0472">Membrane</keyword>
<feature type="transmembrane region" description="Helical" evidence="1">
    <location>
        <begin position="99"/>
        <end position="117"/>
    </location>
</feature>
<accession>G7EA45</accession>
<keyword evidence="1" id="KW-1133">Transmembrane helix</keyword>
<reference evidence="2 3" key="2">
    <citation type="journal article" date="2012" name="Open Biol.">
        <title>Characteristics of nucleosomes and linker DNA regions on the genome of the basidiomycete Mixia osmundae revealed by mono- and dinucleosome mapping.</title>
        <authorList>
            <person name="Nishida H."/>
            <person name="Kondo S."/>
            <person name="Matsumoto T."/>
            <person name="Suzuki Y."/>
            <person name="Yoshikawa H."/>
            <person name="Taylor T.D."/>
            <person name="Sugiyama J."/>
        </authorList>
    </citation>
    <scope>NUCLEOTIDE SEQUENCE [LARGE SCALE GENOMIC DNA]</scope>
    <source>
        <strain evidence="3">CBS 9802 / IAM 14324 / JCM 22182 / KY 12970</strain>
    </source>
</reference>
<feature type="transmembrane region" description="Helical" evidence="1">
    <location>
        <begin position="69"/>
        <end position="87"/>
    </location>
</feature>
<gene>
    <name evidence="2" type="primary">Mo06408</name>
    <name evidence="2" type="ORF">E5Q_06408</name>
</gene>
<dbReference type="RefSeq" id="XP_014566181.1">
    <property type="nucleotide sequence ID" value="XM_014710695.1"/>
</dbReference>
<comment type="caution">
    <text evidence="2">The sequence shown here is derived from an EMBL/GenBank/DDBJ whole genome shotgun (WGS) entry which is preliminary data.</text>
</comment>
<evidence type="ECO:0000313" key="2">
    <source>
        <dbReference type="EMBL" id="GAA99705.1"/>
    </source>
</evidence>
<feature type="transmembrane region" description="Helical" evidence="1">
    <location>
        <begin position="137"/>
        <end position="157"/>
    </location>
</feature>
<feature type="transmembrane region" description="Helical" evidence="1">
    <location>
        <begin position="178"/>
        <end position="203"/>
    </location>
</feature>
<feature type="transmembrane region" description="Helical" evidence="1">
    <location>
        <begin position="241"/>
        <end position="259"/>
    </location>
</feature>
<feature type="transmembrane region" description="Helical" evidence="1">
    <location>
        <begin position="279"/>
        <end position="304"/>
    </location>
</feature>
<dbReference type="PANTHER" id="PTHR34391:SF2">
    <property type="entry name" value="TRP C-TERMINAL DOMAIN-CONTAINING PROTEIN"/>
    <property type="match status" value="1"/>
</dbReference>
<dbReference type="AlphaFoldDB" id="G7EA45"/>
<dbReference type="PANTHER" id="PTHR34391">
    <property type="entry name" value="UPF0658 GOLGI APPARATUS MEMBRANE PROTEIN C1952.10C-RELATED"/>
    <property type="match status" value="1"/>
</dbReference>
<proteinExistence type="predicted"/>
<protein>
    <submittedName>
        <fullName evidence="2">Uncharacterized protein</fullName>
    </submittedName>
</protein>
<dbReference type="GO" id="GO:0005794">
    <property type="term" value="C:Golgi apparatus"/>
    <property type="evidence" value="ECO:0007669"/>
    <property type="project" value="TreeGrafter"/>
</dbReference>
<dbReference type="OrthoDB" id="2448307at2759"/>
<dbReference type="HOGENOM" id="CLU_029564_0_1_1"/>
<keyword evidence="3" id="KW-1185">Reference proteome</keyword>
<dbReference type="InterPro" id="IPR040410">
    <property type="entry name" value="UPF0658_Golgi"/>
</dbReference>
<reference evidence="2 3" key="1">
    <citation type="journal article" date="2011" name="J. Gen. Appl. Microbiol.">
        <title>Draft genome sequencing of the enigmatic basidiomycete Mixia osmundae.</title>
        <authorList>
            <person name="Nishida H."/>
            <person name="Nagatsuka Y."/>
            <person name="Sugiyama J."/>
        </authorList>
    </citation>
    <scope>NUCLEOTIDE SEQUENCE [LARGE SCALE GENOMIC DNA]</scope>
    <source>
        <strain evidence="3">CBS 9802 / IAM 14324 / JCM 22182 / KY 12970</strain>
    </source>
</reference>
<keyword evidence="1" id="KW-0812">Transmembrane</keyword>
<feature type="transmembrane region" description="Helical" evidence="1">
    <location>
        <begin position="215"/>
        <end position="234"/>
    </location>
</feature>
<evidence type="ECO:0000313" key="3">
    <source>
        <dbReference type="Proteomes" id="UP000009131"/>
    </source>
</evidence>
<organism evidence="2 3">
    <name type="scientific">Mixia osmundae (strain CBS 9802 / IAM 14324 / JCM 22182 / KY 12970)</name>
    <dbReference type="NCBI Taxonomy" id="764103"/>
    <lineage>
        <taxon>Eukaryota</taxon>
        <taxon>Fungi</taxon>
        <taxon>Dikarya</taxon>
        <taxon>Basidiomycota</taxon>
        <taxon>Pucciniomycotina</taxon>
        <taxon>Mixiomycetes</taxon>
        <taxon>Mixiales</taxon>
        <taxon>Mixiaceae</taxon>
        <taxon>Mixia</taxon>
    </lineage>
</organism>
<dbReference type="eggNOG" id="ENOG502RY0B">
    <property type="taxonomic scope" value="Eukaryota"/>
</dbReference>
<dbReference type="InParanoid" id="G7EA45"/>
<name>G7EA45_MIXOS</name>
<dbReference type="OMA" id="IYTEFGW"/>
<evidence type="ECO:0000256" key="1">
    <source>
        <dbReference type="SAM" id="Phobius"/>
    </source>
</evidence>
<sequence length="343" mass="38830">MFSQATKDKLSQSGWTSWLPQTIYTQLFLLTTLLESTIDIGIEAALLDTFEGLHGLVSGSDPVSERSALPVYLSIFVLAHIFQVALSIDAIQNKNTIQIIGLCLFNALFLLYAIIQIQEIRQAFTSINKQLNVLINVIPIVISVTEIIFLSLSWKLYREFGWQVYKQIGADRRVKKMFLHYQVFICILKFDYFFFVCFSLQFVLLVLNQGDIERWLTLAAAPLTLAVLVSAYYAVRNEVRWLMTAFIGWCVVGGAYFTFKLYRIYQGKAGAYHLVFKSLTVFSAFSLVLLCATFAVAIICLGNFDRGLKQHMTSRKPVADKTELDGRFNHLGSSISIGRMSID</sequence>
<dbReference type="EMBL" id="BABT02000229">
    <property type="protein sequence ID" value="GAA99705.1"/>
    <property type="molecule type" value="Genomic_DNA"/>
</dbReference>